<reference evidence="2" key="2">
    <citation type="journal article" date="2024" name="Plant">
        <title>Genomic evolution and insights into agronomic trait innovations of Sesamum species.</title>
        <authorList>
            <person name="Miao H."/>
            <person name="Wang L."/>
            <person name="Qu L."/>
            <person name="Liu H."/>
            <person name="Sun Y."/>
            <person name="Le M."/>
            <person name="Wang Q."/>
            <person name="Wei S."/>
            <person name="Zheng Y."/>
            <person name="Lin W."/>
            <person name="Duan Y."/>
            <person name="Cao H."/>
            <person name="Xiong S."/>
            <person name="Wang X."/>
            <person name="Wei L."/>
            <person name="Li C."/>
            <person name="Ma Q."/>
            <person name="Ju M."/>
            <person name="Zhao R."/>
            <person name="Li G."/>
            <person name="Mu C."/>
            <person name="Tian Q."/>
            <person name="Mei H."/>
            <person name="Zhang T."/>
            <person name="Gao T."/>
            <person name="Zhang H."/>
        </authorList>
    </citation>
    <scope>NUCLEOTIDE SEQUENCE</scope>
    <source>
        <strain evidence="2">KEN1</strain>
    </source>
</reference>
<dbReference type="EMBL" id="JACGWN010000003">
    <property type="protein sequence ID" value="KAL0456499.1"/>
    <property type="molecule type" value="Genomic_DNA"/>
</dbReference>
<organism evidence="2">
    <name type="scientific">Sesamum latifolium</name>
    <dbReference type="NCBI Taxonomy" id="2727402"/>
    <lineage>
        <taxon>Eukaryota</taxon>
        <taxon>Viridiplantae</taxon>
        <taxon>Streptophyta</taxon>
        <taxon>Embryophyta</taxon>
        <taxon>Tracheophyta</taxon>
        <taxon>Spermatophyta</taxon>
        <taxon>Magnoliopsida</taxon>
        <taxon>eudicotyledons</taxon>
        <taxon>Gunneridae</taxon>
        <taxon>Pentapetalae</taxon>
        <taxon>asterids</taxon>
        <taxon>lamiids</taxon>
        <taxon>Lamiales</taxon>
        <taxon>Pedaliaceae</taxon>
        <taxon>Sesamum</taxon>
    </lineage>
</organism>
<proteinExistence type="predicted"/>
<accession>A0AAW2XQQ2</accession>
<evidence type="ECO:0000313" key="2">
    <source>
        <dbReference type="EMBL" id="KAL0456499.1"/>
    </source>
</evidence>
<protein>
    <submittedName>
        <fullName evidence="2">Uncharacterized protein</fullName>
    </submittedName>
</protein>
<evidence type="ECO:0000256" key="1">
    <source>
        <dbReference type="SAM" id="MobiDB-lite"/>
    </source>
</evidence>
<name>A0AAW2XQQ2_9LAMI</name>
<dbReference type="AlphaFoldDB" id="A0AAW2XQQ2"/>
<comment type="caution">
    <text evidence="2">The sequence shown here is derived from an EMBL/GenBank/DDBJ whole genome shotgun (WGS) entry which is preliminary data.</text>
</comment>
<sequence>MEQQMRLAAVGGKNKSRVFGLGSEAHFSSRTYTSPLEEMMADMTVMMREMWASSSTATPSQPTASSGRPSTASTAPTDPQPPNYNEMGGLD</sequence>
<gene>
    <name evidence="2" type="ORF">Slati_0989100</name>
</gene>
<feature type="region of interest" description="Disordered" evidence="1">
    <location>
        <begin position="51"/>
        <end position="91"/>
    </location>
</feature>
<feature type="compositionally biased region" description="Low complexity" evidence="1">
    <location>
        <begin position="52"/>
        <end position="66"/>
    </location>
</feature>
<reference evidence="2" key="1">
    <citation type="submission" date="2020-06" db="EMBL/GenBank/DDBJ databases">
        <authorList>
            <person name="Li T."/>
            <person name="Hu X."/>
            <person name="Zhang T."/>
            <person name="Song X."/>
            <person name="Zhang H."/>
            <person name="Dai N."/>
            <person name="Sheng W."/>
            <person name="Hou X."/>
            <person name="Wei L."/>
        </authorList>
    </citation>
    <scope>NUCLEOTIDE SEQUENCE</scope>
    <source>
        <strain evidence="2">KEN1</strain>
        <tissue evidence="2">Leaf</tissue>
    </source>
</reference>
<feature type="compositionally biased region" description="Polar residues" evidence="1">
    <location>
        <begin position="67"/>
        <end position="77"/>
    </location>
</feature>